<evidence type="ECO:0000313" key="16">
    <source>
        <dbReference type="EMBL" id="KAF2004899.1"/>
    </source>
</evidence>
<evidence type="ECO:0000256" key="6">
    <source>
        <dbReference type="ARBA" id="ARBA00022801"/>
    </source>
</evidence>
<evidence type="ECO:0000256" key="5">
    <source>
        <dbReference type="ARBA" id="ARBA00022792"/>
    </source>
</evidence>
<organism evidence="16 17">
    <name type="scientific">Amniculicola lignicola CBS 123094</name>
    <dbReference type="NCBI Taxonomy" id="1392246"/>
    <lineage>
        <taxon>Eukaryota</taxon>
        <taxon>Fungi</taxon>
        <taxon>Dikarya</taxon>
        <taxon>Ascomycota</taxon>
        <taxon>Pezizomycotina</taxon>
        <taxon>Dothideomycetes</taxon>
        <taxon>Pleosporomycetidae</taxon>
        <taxon>Pleosporales</taxon>
        <taxon>Amniculicolaceae</taxon>
        <taxon>Amniculicola</taxon>
    </lineage>
</organism>
<dbReference type="SUPFAM" id="SSF52540">
    <property type="entry name" value="P-loop containing nucleoside triphosphate hydrolases"/>
    <property type="match status" value="1"/>
</dbReference>
<evidence type="ECO:0000256" key="8">
    <source>
        <dbReference type="ARBA" id="ARBA00022989"/>
    </source>
</evidence>
<dbReference type="GO" id="GO:0016887">
    <property type="term" value="F:ATP hydrolysis activity"/>
    <property type="evidence" value="ECO:0007669"/>
    <property type="project" value="InterPro"/>
</dbReference>
<keyword evidence="4 12" id="KW-0547">Nucleotide-binding</keyword>
<dbReference type="Pfam" id="PF25426">
    <property type="entry name" value="AAA_lid_BCS1"/>
    <property type="match status" value="1"/>
</dbReference>
<dbReference type="SMART" id="SM00382">
    <property type="entry name" value="AAA"/>
    <property type="match status" value="1"/>
</dbReference>
<evidence type="ECO:0000256" key="13">
    <source>
        <dbReference type="SAM" id="MobiDB-lite"/>
    </source>
</evidence>
<feature type="transmembrane region" description="Helical" evidence="14">
    <location>
        <begin position="51"/>
        <end position="71"/>
    </location>
</feature>
<dbReference type="Proteomes" id="UP000799779">
    <property type="component" value="Unassembled WGS sequence"/>
</dbReference>
<evidence type="ECO:0000256" key="4">
    <source>
        <dbReference type="ARBA" id="ARBA00022741"/>
    </source>
</evidence>
<name>A0A6A5WVY2_9PLEO</name>
<evidence type="ECO:0000256" key="2">
    <source>
        <dbReference type="ARBA" id="ARBA00007448"/>
    </source>
</evidence>
<dbReference type="InterPro" id="IPR057495">
    <property type="entry name" value="AAA_lid_BCS1"/>
</dbReference>
<proteinExistence type="inferred from homology"/>
<evidence type="ECO:0000256" key="3">
    <source>
        <dbReference type="ARBA" id="ARBA00022692"/>
    </source>
</evidence>
<dbReference type="InterPro" id="IPR014851">
    <property type="entry name" value="BCS1_N"/>
</dbReference>
<dbReference type="InterPro" id="IPR003593">
    <property type="entry name" value="AAA+_ATPase"/>
</dbReference>
<evidence type="ECO:0000259" key="15">
    <source>
        <dbReference type="SMART" id="SM00382"/>
    </source>
</evidence>
<evidence type="ECO:0000256" key="14">
    <source>
        <dbReference type="SAM" id="Phobius"/>
    </source>
</evidence>
<accession>A0A6A5WVY2</accession>
<keyword evidence="3 14" id="KW-0812">Transmembrane</keyword>
<feature type="domain" description="AAA+ ATPase" evidence="15">
    <location>
        <begin position="333"/>
        <end position="475"/>
    </location>
</feature>
<dbReference type="InterPro" id="IPR003959">
    <property type="entry name" value="ATPase_AAA_core"/>
</dbReference>
<dbReference type="InterPro" id="IPR050747">
    <property type="entry name" value="Mitochondrial_chaperone_BCS1"/>
</dbReference>
<evidence type="ECO:0000256" key="1">
    <source>
        <dbReference type="ARBA" id="ARBA00004434"/>
    </source>
</evidence>
<evidence type="ECO:0000256" key="7">
    <source>
        <dbReference type="ARBA" id="ARBA00022840"/>
    </source>
</evidence>
<evidence type="ECO:0000256" key="12">
    <source>
        <dbReference type="RuleBase" id="RU003651"/>
    </source>
</evidence>
<keyword evidence="8 14" id="KW-1133">Transmembrane helix</keyword>
<dbReference type="GO" id="GO:0005524">
    <property type="term" value="F:ATP binding"/>
    <property type="evidence" value="ECO:0007669"/>
    <property type="project" value="UniProtKB-KW"/>
</dbReference>
<dbReference type="PROSITE" id="PS00674">
    <property type="entry name" value="AAA"/>
    <property type="match status" value="1"/>
</dbReference>
<evidence type="ECO:0000256" key="10">
    <source>
        <dbReference type="ARBA" id="ARBA00023136"/>
    </source>
</evidence>
<dbReference type="OrthoDB" id="10251412at2759"/>
<keyword evidence="17" id="KW-1185">Reference proteome</keyword>
<dbReference type="AlphaFoldDB" id="A0A6A5WVY2"/>
<evidence type="ECO:0000313" key="17">
    <source>
        <dbReference type="Proteomes" id="UP000799779"/>
    </source>
</evidence>
<feature type="transmembrane region" description="Helical" evidence="14">
    <location>
        <begin position="91"/>
        <end position="108"/>
    </location>
</feature>
<dbReference type="PANTHER" id="PTHR23070">
    <property type="entry name" value="BCS1 AAA-TYPE ATPASE"/>
    <property type="match status" value="1"/>
</dbReference>
<comment type="similarity">
    <text evidence="2">Belongs to the AAA ATPase family. BCS1 subfamily.</text>
</comment>
<protein>
    <submittedName>
        <fullName evidence="16">P-loop containing nucleoside triphosphate hydrolase protein</fullName>
    </submittedName>
</protein>
<keyword evidence="5" id="KW-0999">Mitochondrion inner membrane</keyword>
<keyword evidence="6 16" id="KW-0378">Hydrolase</keyword>
<dbReference type="Gene3D" id="3.40.50.300">
    <property type="entry name" value="P-loop containing nucleotide triphosphate hydrolases"/>
    <property type="match status" value="1"/>
</dbReference>
<feature type="region of interest" description="Disordered" evidence="13">
    <location>
        <begin position="565"/>
        <end position="638"/>
    </location>
</feature>
<comment type="subcellular location">
    <subcellularLocation>
        <location evidence="1">Mitochondrion inner membrane</location>
        <topology evidence="1">Single-pass membrane protein</topology>
    </subcellularLocation>
</comment>
<dbReference type="Pfam" id="PF08740">
    <property type="entry name" value="BCS1_N"/>
    <property type="match status" value="1"/>
</dbReference>
<dbReference type="EMBL" id="ML977565">
    <property type="protein sequence ID" value="KAF2004899.1"/>
    <property type="molecule type" value="Genomic_DNA"/>
</dbReference>
<evidence type="ECO:0000256" key="11">
    <source>
        <dbReference type="ARBA" id="ARBA00048778"/>
    </source>
</evidence>
<dbReference type="GO" id="GO:0005743">
    <property type="term" value="C:mitochondrial inner membrane"/>
    <property type="evidence" value="ECO:0007669"/>
    <property type="project" value="UniProtKB-SubCell"/>
</dbReference>
<keyword evidence="9" id="KW-0496">Mitochondrion</keyword>
<sequence length="638" mass="70407">MNLIRGPFHATNHVDDPREASSPAMFYPGLRGLGLFTTSLPDPENSTAMDLAILATVPAGLAPALIPLYKLVHGIILKKRHYNITPTTTKIVLTVGAVIGIQWVWAWVKPFAIDLLTTSVRIPTQHRFALNVQEWLAVHAGGSAGRHVKLSANTTLVDSRRGRYAQPSNATVSSTRHTAAESGWFWLGVHPIHFEYTQKPKTRQRRGRFSDYGDLEEDYDYGGHRQAPGSSESSIRISCFRFSLGALEAFEAEVTAFANRDTGCTNIWTLYGDGSYDDPYAQSPTPWKVVRKPSRPLSTIDLDAKVKHDLVHDVSQFLAPDREKWYASRGIPYRRGILLHGNPGTGKSSTAISLAGEFKCDLYVINLSNCKGSLEYLFSYPKRGDIVLLEDIDSAGINRENMKGEKKASQNPDEMLRYGRTNQPITLSTLLNAIDSATGMNGVILMMTTNNPESLDKALIRPGRIDMQVHFGLVDYAVAESIFLRMYQDDDVDVKDNVELNGKETKRIYTMAKMFADKIPDRKLTPAEIQGFLTRNHNPEVALERAEEWVAEMLEAKEAERNIIGEGASKPVGKQDENSGLSSNFGDINGLDESDASLMSAPTPPMTVNGADPLQMVMPGNGPEGDIEAMGETVSFSE</sequence>
<keyword evidence="10 14" id="KW-0472">Membrane</keyword>
<evidence type="ECO:0000256" key="9">
    <source>
        <dbReference type="ARBA" id="ARBA00023128"/>
    </source>
</evidence>
<dbReference type="InterPro" id="IPR003960">
    <property type="entry name" value="ATPase_AAA_CS"/>
</dbReference>
<reference evidence="16" key="1">
    <citation type="journal article" date="2020" name="Stud. Mycol.">
        <title>101 Dothideomycetes genomes: a test case for predicting lifestyles and emergence of pathogens.</title>
        <authorList>
            <person name="Haridas S."/>
            <person name="Albert R."/>
            <person name="Binder M."/>
            <person name="Bloem J."/>
            <person name="Labutti K."/>
            <person name="Salamov A."/>
            <person name="Andreopoulos B."/>
            <person name="Baker S."/>
            <person name="Barry K."/>
            <person name="Bills G."/>
            <person name="Bluhm B."/>
            <person name="Cannon C."/>
            <person name="Castanera R."/>
            <person name="Culley D."/>
            <person name="Daum C."/>
            <person name="Ezra D."/>
            <person name="Gonzalez J."/>
            <person name="Henrissat B."/>
            <person name="Kuo A."/>
            <person name="Liang C."/>
            <person name="Lipzen A."/>
            <person name="Lutzoni F."/>
            <person name="Magnuson J."/>
            <person name="Mondo S."/>
            <person name="Nolan M."/>
            <person name="Ohm R."/>
            <person name="Pangilinan J."/>
            <person name="Park H.-J."/>
            <person name="Ramirez L."/>
            <person name="Alfaro M."/>
            <person name="Sun H."/>
            <person name="Tritt A."/>
            <person name="Yoshinaga Y."/>
            <person name="Zwiers L.-H."/>
            <person name="Turgeon B."/>
            <person name="Goodwin S."/>
            <person name="Spatafora J."/>
            <person name="Crous P."/>
            <person name="Grigoriev I."/>
        </authorList>
    </citation>
    <scope>NUCLEOTIDE SEQUENCE</scope>
    <source>
        <strain evidence="16">CBS 123094</strain>
    </source>
</reference>
<dbReference type="InterPro" id="IPR027417">
    <property type="entry name" value="P-loop_NTPase"/>
</dbReference>
<comment type="catalytic activity">
    <reaction evidence="11">
        <text>ATP + H2O = ADP + phosphate + H(+)</text>
        <dbReference type="Rhea" id="RHEA:13065"/>
        <dbReference type="ChEBI" id="CHEBI:15377"/>
        <dbReference type="ChEBI" id="CHEBI:15378"/>
        <dbReference type="ChEBI" id="CHEBI:30616"/>
        <dbReference type="ChEBI" id="CHEBI:43474"/>
        <dbReference type="ChEBI" id="CHEBI:456216"/>
    </reaction>
    <physiologicalReaction direction="left-to-right" evidence="11">
        <dbReference type="Rhea" id="RHEA:13066"/>
    </physiologicalReaction>
</comment>
<dbReference type="Pfam" id="PF00004">
    <property type="entry name" value="AAA"/>
    <property type="match status" value="1"/>
</dbReference>
<keyword evidence="7 12" id="KW-0067">ATP-binding</keyword>
<gene>
    <name evidence="16" type="ORF">P154DRAFT_518949</name>
</gene>